<protein>
    <submittedName>
        <fullName evidence="1">Uncharacterized protein</fullName>
    </submittedName>
</protein>
<accession>A0ACC3CIN3</accession>
<comment type="caution">
    <text evidence="1">The sequence shown here is derived from an EMBL/GenBank/DDBJ whole genome shotgun (WGS) entry which is preliminary data.</text>
</comment>
<dbReference type="Proteomes" id="UP000798662">
    <property type="component" value="Chromosome 3"/>
</dbReference>
<sequence length="324" mass="35176">MLPQRAAPQLFIVPSSPLPAPPPPPYTPLTCSRRRVPRRRRVHLVDDPADDRPRVQHRQHPLADLPRPRRGGRPKLHDAPAACVGHDRQVQPVLQRHHPVRAAVAAVAAAAVATTTSGGRPPHPLHRPRYKPAAVAAAAPVAVAVATVHKRHHRCGAGAGGRHGGPRVAPHPRVHRRRRRGGRRRRQLHRPPVDAHPPLHAGLADGGEQRRVRGARRPHHHHRPRRRGVGAEVELKKGDARRWWPAEITQQPPARRGHDALGPAAPAAAAAAAAAARDGRRHHHWRVCVGRDGLGPPLLVQPVHVAAGGGGAPRRVDRGQVDVE</sequence>
<gene>
    <name evidence="1" type="ORF">I4F81_012341</name>
</gene>
<dbReference type="EMBL" id="CM020620">
    <property type="protein sequence ID" value="KAK1869876.1"/>
    <property type="molecule type" value="Genomic_DNA"/>
</dbReference>
<keyword evidence="2" id="KW-1185">Reference proteome</keyword>
<reference evidence="1" key="1">
    <citation type="submission" date="2019-11" db="EMBL/GenBank/DDBJ databases">
        <title>Nori genome reveals adaptations in red seaweeds to the harsh intertidal environment.</title>
        <authorList>
            <person name="Wang D."/>
            <person name="Mao Y."/>
        </authorList>
    </citation>
    <scope>NUCLEOTIDE SEQUENCE</scope>
    <source>
        <tissue evidence="1">Gametophyte</tissue>
    </source>
</reference>
<evidence type="ECO:0000313" key="1">
    <source>
        <dbReference type="EMBL" id="KAK1869876.1"/>
    </source>
</evidence>
<name>A0ACC3CIN3_PYRYE</name>
<organism evidence="1 2">
    <name type="scientific">Pyropia yezoensis</name>
    <name type="common">Susabi-nori</name>
    <name type="synonym">Porphyra yezoensis</name>
    <dbReference type="NCBI Taxonomy" id="2788"/>
    <lineage>
        <taxon>Eukaryota</taxon>
        <taxon>Rhodophyta</taxon>
        <taxon>Bangiophyceae</taxon>
        <taxon>Bangiales</taxon>
        <taxon>Bangiaceae</taxon>
        <taxon>Pyropia</taxon>
    </lineage>
</organism>
<evidence type="ECO:0000313" key="2">
    <source>
        <dbReference type="Proteomes" id="UP000798662"/>
    </source>
</evidence>
<proteinExistence type="predicted"/>